<evidence type="ECO:0000256" key="2">
    <source>
        <dbReference type="ARBA" id="ARBA00022443"/>
    </source>
</evidence>
<dbReference type="PROSITE" id="PS51741">
    <property type="entry name" value="F_BAR"/>
    <property type="match status" value="1"/>
</dbReference>
<evidence type="ECO:0000256" key="8">
    <source>
        <dbReference type="SAM" id="MobiDB-lite"/>
    </source>
</evidence>
<evidence type="ECO:0000256" key="4">
    <source>
        <dbReference type="ARBA" id="ARBA00022553"/>
    </source>
</evidence>
<feature type="compositionally biased region" description="Polar residues" evidence="8">
    <location>
        <begin position="725"/>
        <end position="739"/>
    </location>
</feature>
<dbReference type="GO" id="GO:0120104">
    <property type="term" value="C:mitotic actomyosin contractile ring, proximal layer"/>
    <property type="evidence" value="ECO:0000318"/>
    <property type="project" value="GO_Central"/>
</dbReference>
<feature type="compositionally biased region" description="Polar residues" evidence="8">
    <location>
        <begin position="697"/>
        <end position="716"/>
    </location>
</feature>
<feature type="compositionally biased region" description="Low complexity" evidence="8">
    <location>
        <begin position="1031"/>
        <end position="1051"/>
    </location>
</feature>
<dbReference type="GeneID" id="5488254"/>
<dbReference type="InterPro" id="IPR036028">
    <property type="entry name" value="SH3-like_dom_sf"/>
</dbReference>
<dbReference type="CDD" id="cd07651">
    <property type="entry name" value="F-BAR_PombeCdc15_like"/>
    <property type="match status" value="1"/>
</dbReference>
<dbReference type="PROSITE" id="PS50002">
    <property type="entry name" value="SH3"/>
    <property type="match status" value="1"/>
</dbReference>
<dbReference type="CDD" id="cd00174">
    <property type="entry name" value="SH3"/>
    <property type="match status" value="1"/>
</dbReference>
<dbReference type="GO" id="GO:0007010">
    <property type="term" value="P:cytoskeleton organization"/>
    <property type="evidence" value="ECO:0000318"/>
    <property type="project" value="GO_Central"/>
</dbReference>
<dbReference type="PANTHER" id="PTHR23065">
    <property type="entry name" value="PROLINE-SERINE-THREONINE PHOSPHATASE INTERACTING PROTEIN 1"/>
    <property type="match status" value="1"/>
</dbReference>
<feature type="compositionally biased region" description="Low complexity" evidence="8">
    <location>
        <begin position="578"/>
        <end position="587"/>
    </location>
</feature>
<dbReference type="GO" id="GO:0106006">
    <property type="term" value="F:cytoskeletal protein-membrane anchor activity"/>
    <property type="evidence" value="ECO:0007669"/>
    <property type="project" value="UniProtKB-ARBA"/>
</dbReference>
<feature type="compositionally biased region" description="Basic and acidic residues" evidence="8">
    <location>
        <begin position="378"/>
        <end position="390"/>
    </location>
</feature>
<dbReference type="InterPro" id="IPR001060">
    <property type="entry name" value="FCH_dom"/>
</dbReference>
<evidence type="ECO:0008006" key="13">
    <source>
        <dbReference type="Google" id="ProtNLM"/>
    </source>
</evidence>
<feature type="compositionally biased region" description="Low complexity" evidence="8">
    <location>
        <begin position="513"/>
        <end position="529"/>
    </location>
</feature>
<dbReference type="FunFam" id="2.30.30.40:FF:000164">
    <property type="entry name" value="Cell division control protein"/>
    <property type="match status" value="1"/>
</dbReference>
<feature type="compositionally biased region" description="Low complexity" evidence="8">
    <location>
        <begin position="459"/>
        <end position="473"/>
    </location>
</feature>
<feature type="compositionally biased region" description="Polar residues" evidence="8">
    <location>
        <begin position="939"/>
        <end position="969"/>
    </location>
</feature>
<dbReference type="GO" id="GO:1903475">
    <property type="term" value="P:mitotic actomyosin contractile ring assembly"/>
    <property type="evidence" value="ECO:0007669"/>
    <property type="project" value="UniProtKB-ARBA"/>
</dbReference>
<dbReference type="Gene3D" id="2.30.30.40">
    <property type="entry name" value="SH3 Domains"/>
    <property type="match status" value="1"/>
</dbReference>
<keyword evidence="4" id="KW-0597">Phosphoprotein</keyword>
<evidence type="ECO:0000313" key="11">
    <source>
        <dbReference type="EMBL" id="EDO04162.1"/>
    </source>
</evidence>
<dbReference type="SMART" id="SM00055">
    <property type="entry name" value="FCH"/>
    <property type="match status" value="1"/>
</dbReference>
<feature type="compositionally biased region" description="Polar residues" evidence="8">
    <location>
        <begin position="860"/>
        <end position="894"/>
    </location>
</feature>
<dbReference type="Pfam" id="PF00611">
    <property type="entry name" value="FCH"/>
    <property type="match status" value="1"/>
</dbReference>
<dbReference type="Gene3D" id="1.20.1270.60">
    <property type="entry name" value="Arfaptin homology (AH) domain/BAR domain"/>
    <property type="match status" value="1"/>
</dbReference>
<feature type="region of interest" description="Disordered" evidence="8">
    <location>
        <begin position="799"/>
        <end position="1065"/>
    </location>
</feature>
<feature type="region of interest" description="Disordered" evidence="8">
    <location>
        <begin position="578"/>
        <end position="746"/>
    </location>
</feature>
<dbReference type="GO" id="GO:0032153">
    <property type="term" value="C:cell division site"/>
    <property type="evidence" value="ECO:0000318"/>
    <property type="project" value="GO_Central"/>
</dbReference>
<dbReference type="SMART" id="SM00326">
    <property type="entry name" value="SH3"/>
    <property type="match status" value="1"/>
</dbReference>
<feature type="compositionally biased region" description="Low complexity" evidence="8">
    <location>
        <begin position="425"/>
        <end position="442"/>
    </location>
</feature>
<dbReference type="SUPFAM" id="SSF50044">
    <property type="entry name" value="SH3-domain"/>
    <property type="match status" value="1"/>
</dbReference>
<name>A7EMU6_SCLS1</name>
<dbReference type="GO" id="GO:0009898">
    <property type="term" value="C:cytoplasmic side of plasma membrane"/>
    <property type="evidence" value="ECO:0000318"/>
    <property type="project" value="GO_Central"/>
</dbReference>
<accession>A7EMU6</accession>
<keyword evidence="12" id="KW-1185">Reference proteome</keyword>
<dbReference type="AlphaFoldDB" id="A7EMU6"/>
<feature type="compositionally biased region" description="Polar residues" evidence="8">
    <location>
        <begin position="633"/>
        <end position="655"/>
    </location>
</feature>
<proteinExistence type="predicted"/>
<dbReference type="PRINTS" id="PR00499">
    <property type="entry name" value="P67PHOX"/>
</dbReference>
<feature type="compositionally biased region" description="Polar residues" evidence="8">
    <location>
        <begin position="1009"/>
        <end position="1021"/>
    </location>
</feature>
<keyword evidence="3" id="KW-0963">Cytoplasm</keyword>
<feature type="compositionally biased region" description="Low complexity" evidence="8">
    <location>
        <begin position="609"/>
        <end position="623"/>
    </location>
</feature>
<feature type="compositionally biased region" description="Basic residues" evidence="8">
    <location>
        <begin position="666"/>
        <end position="682"/>
    </location>
</feature>
<comment type="subcellular location">
    <subcellularLocation>
        <location evidence="1">Cytoplasm</location>
        <location evidence="1">Cytoskeleton</location>
    </subcellularLocation>
</comment>
<keyword evidence="5" id="KW-0206">Cytoskeleton</keyword>
<evidence type="ECO:0000259" key="10">
    <source>
        <dbReference type="PROSITE" id="PS51741"/>
    </source>
</evidence>
<sequence>MVRDGYKSPFTYRNLLILGKMPGTISDGPSVTMSFANNFWGKDDAGVEPLIQRMVHAKQTCDELKSFYNARAALEEEYARKLLQLSRKPLGSQESGTLRKSLDVLKAEVEAMGKAHQTIAGQMKTELEEPLAAFAGAMKERRKIVQHGTEKLLKIKVQQTNQVNKVRHPNFNLEYYLPQCQTRDKYEQECLKIKGYLAQGHMVMGQEERKNKAKLEKTQVNLAASNTEYENAVKILEETTGRWNRDWKSAADKFQDLEEERLDFMKSSLWSFANIASTVCVSDDASCEKVRLALEDCEVEKDIMSFIAECGTGQEIPDPPKYINFCRGDADSQSEASEDDAYSVAQFQRTINPAYRSSSPQPSTYESHHDPQSALAKDLAHEVEMPKGRDTTATPQKLTASNSTPDRSRHAQVEDYEPEPPAQAPPQVEYQQPARPRAQSQAGYSQTGRARTQPQIDYQQSGRQRQQPQQDYQQAERQRQPVHTNHQQAERQRKQSVDYQQIDRQQQSERQKQAQAQAQAHAQAQANYRQQERPKQSQLEYTPQILQQPQLDYQRPESSRLPKMDWSKPIQMPYEQQQGQLVPKQGQIAQVPHNPHPTDGMTMLCRTGPSSAPSDMSSAANSPVRPSSRDSQSDYSNPTSFSSQEPQSGKTSPVKQSAPIIEKPIQKRKSGIFHSPFRRKSTKGGEEVAAVAKPAASNRSTWSGRNTNVQSTSSRRPTSRMIQPAPQTMMLTDRPSNSPEPVDPRANFQLNIGNNVFDVAAPEKKNNFAQSAPAASQAVEESDPIAQALADLKIVTKASSTRVSADKYHGVATPAPDAAPTSRPIGSQMVNGALMAGMRGTPPPSYDPTPVERLGLPSPAFTSKSMQQTRQKYVDQTANMFSAPQPRPDSQQAGYGSRPGTRGSDMPRATSPAPPRSVSPRPGAQGQAHRSASPKYAGSTHSRTGSAPQQKRGSDTYYQRNSPSISTRGVSPVPYAQQERPNSSHVKAPFQQQERPSSSHVKAPFAQQDRPSSSHSHNSMAIQLAPGPDDGYGSQGRSGSRASAGSRAMSYYGGGNDQQLTARSRSKSVADVRQFNSQGRPILHFARALYMYQAAIPEELSFAKGDILAVMTHQDDGWWEAEVAGKNGRPGLVPSNYLQNC</sequence>
<feature type="compositionally biased region" description="Polar residues" evidence="8">
    <location>
        <begin position="391"/>
        <end position="405"/>
    </location>
</feature>
<keyword evidence="7" id="KW-0175">Coiled coil</keyword>
<evidence type="ECO:0000256" key="3">
    <source>
        <dbReference type="ARBA" id="ARBA00022490"/>
    </source>
</evidence>
<dbReference type="GO" id="GO:0005737">
    <property type="term" value="C:cytoplasm"/>
    <property type="evidence" value="ECO:0000318"/>
    <property type="project" value="GO_Central"/>
</dbReference>
<organism evidence="11 12">
    <name type="scientific">Sclerotinia sclerotiorum (strain ATCC 18683 / 1980 / Ss-1)</name>
    <name type="common">White mold</name>
    <name type="synonym">Whetzelinia sclerotiorum</name>
    <dbReference type="NCBI Taxonomy" id="665079"/>
    <lineage>
        <taxon>Eukaryota</taxon>
        <taxon>Fungi</taxon>
        <taxon>Dikarya</taxon>
        <taxon>Ascomycota</taxon>
        <taxon>Pezizomycotina</taxon>
        <taxon>Leotiomycetes</taxon>
        <taxon>Helotiales</taxon>
        <taxon>Sclerotiniaceae</taxon>
        <taxon>Sclerotinia</taxon>
    </lineage>
</organism>
<dbReference type="RefSeq" id="XP_001592404.1">
    <property type="nucleotide sequence ID" value="XM_001592354.1"/>
</dbReference>
<dbReference type="InterPro" id="IPR027267">
    <property type="entry name" value="AH/BAR_dom_sf"/>
</dbReference>
<feature type="compositionally biased region" description="Polar residues" evidence="8">
    <location>
        <begin position="443"/>
        <end position="458"/>
    </location>
</feature>
<dbReference type="Proteomes" id="UP000001312">
    <property type="component" value="Unassembled WGS sequence"/>
</dbReference>
<feature type="domain" description="F-BAR" evidence="10">
    <location>
        <begin position="33"/>
        <end position="302"/>
    </location>
</feature>
<evidence type="ECO:0000256" key="1">
    <source>
        <dbReference type="ARBA" id="ARBA00004245"/>
    </source>
</evidence>
<reference evidence="12" key="1">
    <citation type="journal article" date="2011" name="PLoS Genet.">
        <title>Genomic analysis of the necrotrophic fungal pathogens Sclerotinia sclerotiorum and Botrytis cinerea.</title>
        <authorList>
            <person name="Amselem J."/>
            <person name="Cuomo C.A."/>
            <person name="van Kan J.A."/>
            <person name="Viaud M."/>
            <person name="Benito E.P."/>
            <person name="Couloux A."/>
            <person name="Coutinho P.M."/>
            <person name="de Vries R.P."/>
            <person name="Dyer P.S."/>
            <person name="Fillinger S."/>
            <person name="Fournier E."/>
            <person name="Gout L."/>
            <person name="Hahn M."/>
            <person name="Kohn L."/>
            <person name="Lapalu N."/>
            <person name="Plummer K.M."/>
            <person name="Pradier J.M."/>
            <person name="Quevillon E."/>
            <person name="Sharon A."/>
            <person name="Simon A."/>
            <person name="ten Have A."/>
            <person name="Tudzynski B."/>
            <person name="Tudzynski P."/>
            <person name="Wincker P."/>
            <person name="Andrew M."/>
            <person name="Anthouard V."/>
            <person name="Beever R.E."/>
            <person name="Beffa R."/>
            <person name="Benoit I."/>
            <person name="Bouzid O."/>
            <person name="Brault B."/>
            <person name="Chen Z."/>
            <person name="Choquer M."/>
            <person name="Collemare J."/>
            <person name="Cotton P."/>
            <person name="Danchin E.G."/>
            <person name="Da Silva C."/>
            <person name="Gautier A."/>
            <person name="Giraud C."/>
            <person name="Giraud T."/>
            <person name="Gonzalez C."/>
            <person name="Grossetete S."/>
            <person name="Guldener U."/>
            <person name="Henrissat B."/>
            <person name="Howlett B.J."/>
            <person name="Kodira C."/>
            <person name="Kretschmer M."/>
            <person name="Lappartient A."/>
            <person name="Leroch M."/>
            <person name="Levis C."/>
            <person name="Mauceli E."/>
            <person name="Neuveglise C."/>
            <person name="Oeser B."/>
            <person name="Pearson M."/>
            <person name="Poulain J."/>
            <person name="Poussereau N."/>
            <person name="Quesneville H."/>
            <person name="Rascle C."/>
            <person name="Schumacher J."/>
            <person name="Segurens B."/>
            <person name="Sexton A."/>
            <person name="Silva E."/>
            <person name="Sirven C."/>
            <person name="Soanes D.M."/>
            <person name="Talbot N.J."/>
            <person name="Templeton M."/>
            <person name="Yandava C."/>
            <person name="Yarden O."/>
            <person name="Zeng Q."/>
            <person name="Rollins J.A."/>
            <person name="Lebrun M.H."/>
            <person name="Dickman M."/>
        </authorList>
    </citation>
    <scope>NUCLEOTIDE SEQUENCE [LARGE SCALE GENOMIC DNA]</scope>
    <source>
        <strain evidence="12">ATCC 18683 / 1980 / Ss-1</strain>
    </source>
</reference>
<dbReference type="EMBL" id="CH476628">
    <property type="protein sequence ID" value="EDO04162.1"/>
    <property type="molecule type" value="Genomic_DNA"/>
</dbReference>
<dbReference type="InParanoid" id="A7EMU6"/>
<dbReference type="PANTHER" id="PTHR23065:SF7">
    <property type="entry name" value="NOSTRIN, ISOFORM H"/>
    <property type="match status" value="1"/>
</dbReference>
<dbReference type="SUPFAM" id="SSF103657">
    <property type="entry name" value="BAR/IMD domain-like"/>
    <property type="match status" value="1"/>
</dbReference>
<dbReference type="GO" id="GO:0005886">
    <property type="term" value="C:plasma membrane"/>
    <property type="evidence" value="ECO:0000318"/>
    <property type="project" value="GO_Central"/>
</dbReference>
<feature type="compositionally biased region" description="Polar residues" evidence="8">
    <location>
        <begin position="979"/>
        <end position="1000"/>
    </location>
</feature>
<feature type="region of interest" description="Disordered" evidence="8">
    <location>
        <begin position="352"/>
        <end position="565"/>
    </location>
</feature>
<evidence type="ECO:0000313" key="12">
    <source>
        <dbReference type="Proteomes" id="UP000001312"/>
    </source>
</evidence>
<evidence type="ECO:0000256" key="5">
    <source>
        <dbReference type="ARBA" id="ARBA00023212"/>
    </source>
</evidence>
<dbReference type="STRING" id="665079.A7EMU6"/>
<dbReference type="InterPro" id="IPR001452">
    <property type="entry name" value="SH3_domain"/>
</dbReference>
<dbReference type="KEGG" id="ssl:SS1G_06645"/>
<feature type="compositionally biased region" description="Polar residues" evidence="8">
    <location>
        <begin position="352"/>
        <end position="365"/>
    </location>
</feature>
<dbReference type="OMA" id="ETTVRWN"/>
<keyword evidence="2 6" id="KW-0728">SH3 domain</keyword>
<feature type="compositionally biased region" description="Basic and acidic residues" evidence="8">
    <location>
        <begin position="554"/>
        <end position="565"/>
    </location>
</feature>
<dbReference type="Pfam" id="PF00018">
    <property type="entry name" value="SH3_1"/>
    <property type="match status" value="1"/>
</dbReference>
<feature type="domain" description="SH3" evidence="9">
    <location>
        <begin position="1081"/>
        <end position="1141"/>
    </location>
</feature>
<dbReference type="FunFam" id="1.20.1270.60:FF:000045">
    <property type="entry name" value="Cell division control protein"/>
    <property type="match status" value="1"/>
</dbReference>
<dbReference type="PRINTS" id="PR00452">
    <property type="entry name" value="SH3DOMAIN"/>
</dbReference>
<dbReference type="GO" id="GO:0005543">
    <property type="term" value="F:phospholipid binding"/>
    <property type="evidence" value="ECO:0000318"/>
    <property type="project" value="GO_Central"/>
</dbReference>
<gene>
    <name evidence="11" type="ORF">SS1G_06645</name>
</gene>
<evidence type="ECO:0000259" key="9">
    <source>
        <dbReference type="PROSITE" id="PS50002"/>
    </source>
</evidence>
<feature type="compositionally biased region" description="Polar residues" evidence="8">
    <location>
        <begin position="536"/>
        <end position="551"/>
    </location>
</feature>
<evidence type="ECO:0000256" key="6">
    <source>
        <dbReference type="PROSITE-ProRule" id="PRU00192"/>
    </source>
</evidence>
<protein>
    <recommendedName>
        <fullName evidence="13">SH3 domain-containing protein</fullName>
    </recommendedName>
</protein>
<evidence type="ECO:0000256" key="7">
    <source>
        <dbReference type="PROSITE-ProRule" id="PRU01077"/>
    </source>
</evidence>
<dbReference type="InterPro" id="IPR031160">
    <property type="entry name" value="F_BAR_dom"/>
</dbReference>